<dbReference type="CDD" id="cd00093">
    <property type="entry name" value="HTH_XRE"/>
    <property type="match status" value="1"/>
</dbReference>
<dbReference type="Pfam" id="PF01381">
    <property type="entry name" value="HTH_3"/>
    <property type="match status" value="1"/>
</dbReference>
<dbReference type="HOGENOM" id="CLU_066192_29_1_9"/>
<feature type="domain" description="HTH cro/C1-type" evidence="2">
    <location>
        <begin position="42"/>
        <end position="96"/>
    </location>
</feature>
<dbReference type="STRING" id="428127.EUBDOL_00348"/>
<protein>
    <submittedName>
        <fullName evidence="3">DNA-binding helix-turn-helix protein</fullName>
    </submittedName>
</protein>
<dbReference type="PANTHER" id="PTHR46797">
    <property type="entry name" value="HTH-TYPE TRANSCRIPTIONAL REGULATOR"/>
    <property type="match status" value="1"/>
</dbReference>
<dbReference type="InterPro" id="IPR050807">
    <property type="entry name" value="TransReg_Diox_bact_type"/>
</dbReference>
<evidence type="ECO:0000259" key="2">
    <source>
        <dbReference type="PROSITE" id="PS50943"/>
    </source>
</evidence>
<dbReference type="AlphaFoldDB" id="A8R8L8"/>
<evidence type="ECO:0000313" key="3">
    <source>
        <dbReference type="EMBL" id="EDP12102.1"/>
    </source>
</evidence>
<dbReference type="Gene3D" id="1.10.260.40">
    <property type="entry name" value="lambda repressor-like DNA-binding domains"/>
    <property type="match status" value="1"/>
</dbReference>
<dbReference type="GO" id="GO:0005829">
    <property type="term" value="C:cytosol"/>
    <property type="evidence" value="ECO:0007669"/>
    <property type="project" value="TreeGrafter"/>
</dbReference>
<dbReference type="PROSITE" id="PS50943">
    <property type="entry name" value="HTH_CROC1"/>
    <property type="match status" value="1"/>
</dbReference>
<dbReference type="SUPFAM" id="SSF47413">
    <property type="entry name" value="lambda repressor-like DNA-binding domains"/>
    <property type="match status" value="1"/>
</dbReference>
<comment type="caution">
    <text evidence="3">The sequence shown here is derived from an EMBL/GenBank/DDBJ whole genome shotgun (WGS) entry which is preliminary data.</text>
</comment>
<accession>A8R8L8</accession>
<organism evidence="3 4">
    <name type="scientific">Amedibacillus dolichus DSM 3991</name>
    <dbReference type="NCBI Taxonomy" id="428127"/>
    <lineage>
        <taxon>Bacteria</taxon>
        <taxon>Bacillati</taxon>
        <taxon>Bacillota</taxon>
        <taxon>Erysipelotrichia</taxon>
        <taxon>Erysipelotrichales</taxon>
        <taxon>Erysipelotrichaceae</taxon>
        <taxon>Amedibacillus</taxon>
    </lineage>
</organism>
<dbReference type="EMBL" id="ABAW02000013">
    <property type="protein sequence ID" value="EDP12102.1"/>
    <property type="molecule type" value="Genomic_DNA"/>
</dbReference>
<dbReference type="GO" id="GO:0003677">
    <property type="term" value="F:DNA binding"/>
    <property type="evidence" value="ECO:0007669"/>
    <property type="project" value="UniProtKB-KW"/>
</dbReference>
<dbReference type="eggNOG" id="COG1476">
    <property type="taxonomic scope" value="Bacteria"/>
</dbReference>
<name>A8R8L8_9FIRM</name>
<dbReference type="SMART" id="SM00530">
    <property type="entry name" value="HTH_XRE"/>
    <property type="match status" value="1"/>
</dbReference>
<proteinExistence type="predicted"/>
<reference evidence="3 4" key="1">
    <citation type="submission" date="2007-09" db="EMBL/GenBank/DDBJ databases">
        <title>Draft genome sequence of Eubacterium dolichum (DSM 3991).</title>
        <authorList>
            <person name="Sudarsanam P."/>
            <person name="Ley R."/>
            <person name="Guruge J."/>
            <person name="Turnbaugh P.J."/>
            <person name="Mahowald M."/>
            <person name="Liep D."/>
            <person name="Gordon J."/>
        </authorList>
    </citation>
    <scope>NUCLEOTIDE SEQUENCE [LARGE SCALE GENOMIC DNA]</scope>
    <source>
        <strain evidence="3 4">DSM 3991</strain>
    </source>
</reference>
<evidence type="ECO:0000313" key="4">
    <source>
        <dbReference type="Proteomes" id="UP000004090"/>
    </source>
</evidence>
<sequence>MVYVVLPKAIVTKGDDEMTTRSHKMVFDQEEKTLIQDLGIRIAKLRSEKNMARAELARQCDLHVQYLFDVETGKRNMTIYVLCKIARALGISVSELVKECKLSTK</sequence>
<evidence type="ECO:0000256" key="1">
    <source>
        <dbReference type="ARBA" id="ARBA00023125"/>
    </source>
</evidence>
<dbReference type="GO" id="GO:0003700">
    <property type="term" value="F:DNA-binding transcription factor activity"/>
    <property type="evidence" value="ECO:0007669"/>
    <property type="project" value="TreeGrafter"/>
</dbReference>
<dbReference type="InterPro" id="IPR001387">
    <property type="entry name" value="Cro/C1-type_HTH"/>
</dbReference>
<dbReference type="InterPro" id="IPR010982">
    <property type="entry name" value="Lambda_DNA-bd_dom_sf"/>
</dbReference>
<keyword evidence="1 3" id="KW-0238">DNA-binding</keyword>
<dbReference type="Proteomes" id="UP000004090">
    <property type="component" value="Unassembled WGS sequence"/>
</dbReference>
<dbReference type="PANTHER" id="PTHR46797:SF1">
    <property type="entry name" value="METHYLPHOSPHONATE SYNTHASE"/>
    <property type="match status" value="1"/>
</dbReference>
<reference evidence="3 4" key="2">
    <citation type="submission" date="2007-09" db="EMBL/GenBank/DDBJ databases">
        <authorList>
            <person name="Fulton L."/>
            <person name="Clifton S."/>
            <person name="Fulton B."/>
            <person name="Xu J."/>
            <person name="Minx P."/>
            <person name="Pepin K.H."/>
            <person name="Johnson M."/>
            <person name="Thiruvilangam P."/>
            <person name="Bhonagiri V."/>
            <person name="Nash W.E."/>
            <person name="Mardis E.R."/>
            <person name="Wilson R.K."/>
        </authorList>
    </citation>
    <scope>NUCLEOTIDE SEQUENCE [LARGE SCALE GENOMIC DNA]</scope>
    <source>
        <strain evidence="3 4">DSM 3991</strain>
    </source>
</reference>
<gene>
    <name evidence="3" type="ORF">EUBDOL_00348</name>
</gene>